<dbReference type="EMBL" id="FP929052">
    <property type="protein sequence ID" value="CBL17153.1"/>
    <property type="molecule type" value="Genomic_DNA"/>
</dbReference>
<dbReference type="HOGENOM" id="CLU_193030_0_0_9"/>
<evidence type="ECO:0000313" key="2">
    <source>
        <dbReference type="Proteomes" id="UP000007054"/>
    </source>
</evidence>
<organism evidence="1 2">
    <name type="scientific">Ruminococcus champanellensis (strain DSM 18848 / JCM 17042 / KCTC 15320 / 18P13)</name>
    <dbReference type="NCBI Taxonomy" id="213810"/>
    <lineage>
        <taxon>Bacteria</taxon>
        <taxon>Bacillati</taxon>
        <taxon>Bacillota</taxon>
        <taxon>Clostridia</taxon>
        <taxon>Eubacteriales</taxon>
        <taxon>Oscillospiraceae</taxon>
        <taxon>Ruminococcus</taxon>
    </lineage>
</organism>
<proteinExistence type="predicted"/>
<dbReference type="RefSeq" id="WP_015558060.1">
    <property type="nucleotide sequence ID" value="NC_021039.1"/>
</dbReference>
<reference evidence="1" key="2">
    <citation type="submission" date="2010-03" db="EMBL/GenBank/DDBJ databases">
        <authorList>
            <person name="Pajon A."/>
        </authorList>
    </citation>
    <scope>NUCLEOTIDE SEQUENCE</scope>
    <source>
        <strain evidence="1">Type strain: 18P13</strain>
    </source>
</reference>
<dbReference type="KEGG" id="rch:RUM_09860"/>
<dbReference type="BioCyc" id="RCHA213810:RUM_RS04740-MONOMER"/>
<keyword evidence="2" id="KW-1185">Reference proteome</keyword>
<dbReference type="PATRIC" id="fig|213810.4.peg.888"/>
<reference evidence="1" key="1">
    <citation type="submission" date="2010-03" db="EMBL/GenBank/DDBJ databases">
        <title>The genome sequence of Ruminococcus sp. 18P13.</title>
        <authorList>
            <consortium name="metaHIT consortium -- http://www.metahit.eu/"/>
            <person name="Pajon A."/>
            <person name="Turner K."/>
            <person name="Parkhill J."/>
            <person name="Bernalier A."/>
        </authorList>
    </citation>
    <scope>NUCLEOTIDE SEQUENCE [LARGE SCALE GENOMIC DNA]</scope>
    <source>
        <strain evidence="1">Type strain: 18P13</strain>
    </source>
</reference>
<dbReference type="GeneID" id="83155744"/>
<name>D4LC08_RUMC1</name>
<dbReference type="Proteomes" id="UP000007054">
    <property type="component" value="Chromosome"/>
</dbReference>
<evidence type="ECO:0000313" key="1">
    <source>
        <dbReference type="EMBL" id="CBL17153.1"/>
    </source>
</evidence>
<gene>
    <name evidence="1" type="ordered locus">RUM_09860</name>
</gene>
<protein>
    <submittedName>
        <fullName evidence="1">Uncharacterized protein</fullName>
    </submittedName>
</protein>
<sequence>MDIKDKLQSSNAEPLLKAVSSKLGIPPEELRAQLEAGKFDSAIQRMNPGEAAKFQQAMQNPKLIEKLMSSAQAQALYKKLTGGK</sequence>
<dbReference type="AlphaFoldDB" id="D4LC08"/>
<accession>D4LC08</accession>
<dbReference type="STRING" id="213810.RUM_09860"/>